<evidence type="ECO:0000256" key="2">
    <source>
        <dbReference type="ARBA" id="ARBA00006207"/>
    </source>
</evidence>
<comment type="function">
    <text evidence="1">Component of the 26S proteasome, a multiprotein complex involved in the ATP-dependent degradation of ubiquitinated proteins. This complex plays a key role in the maintenance of protein homeostasis by removing misfolded or damaged proteins, which could impair cellular functions, and by removing proteins whose functions are no longer required. Therefore, the proteasome participates in numerous cellular processes, including cell cycle progression, apoptosis, or DNA damage repair.</text>
</comment>
<feature type="domain" description="PCI" evidence="9">
    <location>
        <begin position="206"/>
        <end position="378"/>
    </location>
</feature>
<dbReference type="InterPro" id="IPR000717">
    <property type="entry name" value="PCI_dom"/>
</dbReference>
<dbReference type="Pfam" id="PF01399">
    <property type="entry name" value="PCI"/>
    <property type="match status" value="1"/>
</dbReference>
<evidence type="ECO:0000256" key="5">
    <source>
        <dbReference type="ARBA" id="ARBA00022942"/>
    </source>
</evidence>
<dbReference type="PANTHER" id="PTHR10539">
    <property type="entry name" value="26S PROTEASOME NON-ATPASE REGULATORY SUBUNIT 13"/>
    <property type="match status" value="1"/>
</dbReference>
<dbReference type="InterPro" id="IPR040798">
    <property type="entry name" value="Rpn9_C"/>
</dbReference>
<proteinExistence type="inferred from homology"/>
<evidence type="ECO:0000256" key="6">
    <source>
        <dbReference type="ARBA" id="ARBA00029749"/>
    </source>
</evidence>
<reference evidence="11" key="1">
    <citation type="submission" date="2016-11" db="UniProtKB">
        <authorList>
            <consortium name="WormBaseParasite"/>
        </authorList>
    </citation>
    <scope>IDENTIFICATION</scope>
</reference>
<organism evidence="10 11">
    <name type="scientific">Steinernema glaseri</name>
    <dbReference type="NCBI Taxonomy" id="37863"/>
    <lineage>
        <taxon>Eukaryota</taxon>
        <taxon>Metazoa</taxon>
        <taxon>Ecdysozoa</taxon>
        <taxon>Nematoda</taxon>
        <taxon>Chromadorea</taxon>
        <taxon>Rhabditida</taxon>
        <taxon>Tylenchina</taxon>
        <taxon>Panagrolaimomorpha</taxon>
        <taxon>Strongyloidoidea</taxon>
        <taxon>Steinernematidae</taxon>
        <taxon>Steinernema</taxon>
    </lineage>
</organism>
<dbReference type="Proteomes" id="UP000095287">
    <property type="component" value="Unplaced"/>
</dbReference>
<dbReference type="GO" id="GO:0005634">
    <property type="term" value="C:nucleus"/>
    <property type="evidence" value="ECO:0007669"/>
    <property type="project" value="TreeGrafter"/>
</dbReference>
<dbReference type="Pfam" id="PF18261">
    <property type="entry name" value="Rpn9_C"/>
    <property type="match status" value="1"/>
</dbReference>
<dbReference type="GO" id="GO:0008541">
    <property type="term" value="C:proteasome regulatory particle, lid subcomplex"/>
    <property type="evidence" value="ECO:0007669"/>
    <property type="project" value="TreeGrafter"/>
</dbReference>
<evidence type="ECO:0000313" key="10">
    <source>
        <dbReference type="Proteomes" id="UP000095287"/>
    </source>
</evidence>
<evidence type="ECO:0000256" key="7">
    <source>
        <dbReference type="ARBA" id="ARBA00031303"/>
    </source>
</evidence>
<evidence type="ECO:0000313" key="11">
    <source>
        <dbReference type="WBParaSite" id="L893_g9728.t1"/>
    </source>
</evidence>
<comment type="similarity">
    <text evidence="2">Belongs to the proteasome subunit S11 family.</text>
</comment>
<dbReference type="GO" id="GO:0005829">
    <property type="term" value="C:cytosol"/>
    <property type="evidence" value="ECO:0007669"/>
    <property type="project" value="TreeGrafter"/>
</dbReference>
<sequence length="418" mass="48012">MKLVPLAPMFEIISILKTAPNVAQNLQGCIMSDRTEKYLRQQRNAAQGAALQDKWSELEQNYQKKLWHQLTQQIRTSLETGELGNVNTKELYDNFIQDFEHRINTLQLAMICIPIAHNIYKSDPTAAFEFLKKRERVCSKDKTAMIRIQTGVIELKLKNKTDGKLDDPVEIRRLLEQAQNELDNVNGVTEVHAPFYKASAEYLKETRNHAAYYREALRYLGCEDQNKLDDATKLDLAVLLGFAALLGENIFNFGELLAHPVLKSLENSEYNWLLEVLLAFNAGDIPKFKSLSKHWTKWTDLKNAEEAIMNKLRLLCIMEMALQRPSKGRYLSFDDIARQAQVSDKEVEFVVMRALSKNLINGTINQVQKTVCVTWVQPRVLSVEQIKTMRQRIVTWQEDVDAIGKIVEENAKEILTKA</sequence>
<evidence type="ECO:0000256" key="8">
    <source>
        <dbReference type="ARBA" id="ARBA00032323"/>
    </source>
</evidence>
<dbReference type="GO" id="GO:0006511">
    <property type="term" value="P:ubiquitin-dependent protein catabolic process"/>
    <property type="evidence" value="ECO:0007669"/>
    <property type="project" value="TreeGrafter"/>
</dbReference>
<evidence type="ECO:0000256" key="3">
    <source>
        <dbReference type="ARBA" id="ARBA00011441"/>
    </source>
</evidence>
<protein>
    <recommendedName>
        <fullName evidence="4">26S proteasome non-ATPase regulatory subunit 13</fullName>
    </recommendedName>
    <alternativeName>
        <fullName evidence="6">26S proteasome regulatory subunit RPN9</fullName>
    </alternativeName>
    <alternativeName>
        <fullName evidence="8">26S proteasome regulatory subunit S11</fullName>
    </alternativeName>
    <alternativeName>
        <fullName evidence="7">26S proteasome regulatory subunit p40.5</fullName>
    </alternativeName>
</protein>
<dbReference type="SMART" id="SM00088">
    <property type="entry name" value="PINT"/>
    <property type="match status" value="1"/>
</dbReference>
<name>A0A1I8AVR3_9BILA</name>
<dbReference type="InterPro" id="IPR035298">
    <property type="entry name" value="PSMD13"/>
</dbReference>
<dbReference type="GO" id="GO:0005198">
    <property type="term" value="F:structural molecule activity"/>
    <property type="evidence" value="ECO:0007669"/>
    <property type="project" value="TreeGrafter"/>
</dbReference>
<dbReference type="Pfam" id="PF22037">
    <property type="entry name" value="PSD13_N"/>
    <property type="match status" value="1"/>
</dbReference>
<dbReference type="PANTHER" id="PTHR10539:SF0">
    <property type="entry name" value="26S PROTEASOME NON-ATPASE REGULATORY SUBUNIT 13"/>
    <property type="match status" value="1"/>
</dbReference>
<dbReference type="PROSITE" id="PS50250">
    <property type="entry name" value="PCI"/>
    <property type="match status" value="1"/>
</dbReference>
<comment type="subunit">
    <text evidence="3">Component of the 19S proteasome regulatory particle complex. The 26S proteasome consists of a 20S core particle (CP) and two 19S regulatory subunits (RP). The regulatory particle is made of a lid composed of 9 subunits including PSMD13, a base containing 6 ATPases and few additional components.</text>
</comment>
<evidence type="ECO:0000256" key="1">
    <source>
        <dbReference type="ARBA" id="ARBA00002362"/>
    </source>
</evidence>
<accession>A0A1I8AVR3</accession>
<keyword evidence="10" id="KW-1185">Reference proteome</keyword>
<dbReference type="InterPro" id="IPR036390">
    <property type="entry name" value="WH_DNA-bd_sf"/>
</dbReference>
<keyword evidence="5" id="KW-0647">Proteasome</keyword>
<evidence type="ECO:0000259" key="9">
    <source>
        <dbReference type="PROSITE" id="PS50250"/>
    </source>
</evidence>
<dbReference type="AlphaFoldDB" id="A0A1I8AVR3"/>
<evidence type="ECO:0000256" key="4">
    <source>
        <dbReference type="ARBA" id="ARBA00015732"/>
    </source>
</evidence>
<dbReference type="InterPro" id="IPR054179">
    <property type="entry name" value="PSD13_N"/>
</dbReference>
<dbReference type="SUPFAM" id="SSF46785">
    <property type="entry name" value="Winged helix' DNA-binding domain"/>
    <property type="match status" value="1"/>
</dbReference>
<dbReference type="WBParaSite" id="L893_g9728.t1">
    <property type="protein sequence ID" value="L893_g9728.t1"/>
    <property type="gene ID" value="L893_g9728"/>
</dbReference>